<organism evidence="1">
    <name type="scientific">Haemonchus placei</name>
    <name type="common">Barber's pole worm</name>
    <dbReference type="NCBI Taxonomy" id="6290"/>
    <lineage>
        <taxon>Eukaryota</taxon>
        <taxon>Metazoa</taxon>
        <taxon>Ecdysozoa</taxon>
        <taxon>Nematoda</taxon>
        <taxon>Chromadorea</taxon>
        <taxon>Rhabditida</taxon>
        <taxon>Rhabditina</taxon>
        <taxon>Rhabditomorpha</taxon>
        <taxon>Strongyloidea</taxon>
        <taxon>Trichostrongylidae</taxon>
        <taxon>Haemonchus</taxon>
    </lineage>
</organism>
<name>A0A0N4WEJ4_HAEPC</name>
<dbReference type="WBParaSite" id="HPLM_0000906401-mRNA-1">
    <property type="protein sequence ID" value="HPLM_0000906401-mRNA-1"/>
    <property type="gene ID" value="HPLM_0000906401"/>
</dbReference>
<reference evidence="1" key="1">
    <citation type="submission" date="2017-02" db="UniProtKB">
        <authorList>
            <consortium name="WormBaseParasite"/>
        </authorList>
    </citation>
    <scope>IDENTIFICATION</scope>
</reference>
<evidence type="ECO:0000313" key="1">
    <source>
        <dbReference type="WBParaSite" id="HPLM_0000906401-mRNA-1"/>
    </source>
</evidence>
<dbReference type="AlphaFoldDB" id="A0A0N4WEJ4"/>
<sequence length="257" mass="30431">MALSGTCSMERQLKYRYEKPQLSRVTLTVTYSHNLPIVNTRFQKRDTHFINFYSEENRTQLEFVLVRHRDRGLVTDAKTVPHETVATQHQPLIYTLKIIPPKPKLAEMCGPARIKWWRLKDKEAAVVSSILSQRTVDETWERAAEAIVRAARAKLGKTKPGRRKLDKQTWQTRTDQIRDKVREKKEQYHAFLIEKTVDNWQRYQIVKKEAEKAVVFEKAAHFAEMNEKLESRDGVYRLAKTRNRQTEDIHREAHRHK</sequence>
<protein>
    <submittedName>
        <fullName evidence="1">Major sperm protein</fullName>
    </submittedName>
</protein>
<dbReference type="OMA" id="MSHIQEE"/>
<accession>A0A0N4WEJ4</accession>
<proteinExistence type="predicted"/>